<feature type="region of interest" description="Disordered" evidence="1">
    <location>
        <begin position="1"/>
        <end position="146"/>
    </location>
</feature>
<evidence type="ECO:0000313" key="3">
    <source>
        <dbReference type="Proteomes" id="UP000308197"/>
    </source>
</evidence>
<dbReference type="AlphaFoldDB" id="A0A5C3P9P6"/>
<feature type="compositionally biased region" description="Low complexity" evidence="1">
    <location>
        <begin position="301"/>
        <end position="310"/>
    </location>
</feature>
<accession>A0A5C3P9P6</accession>
<gene>
    <name evidence="2" type="ORF">K466DRAFT_180672</name>
</gene>
<evidence type="ECO:0000313" key="2">
    <source>
        <dbReference type="EMBL" id="TFK85647.1"/>
    </source>
</evidence>
<name>A0A5C3P9P6_9APHY</name>
<keyword evidence="3" id="KW-1185">Reference proteome</keyword>
<sequence length="369" mass="37910">MSYTSTSAAGPSRPTIKPDPDTSSMLPPPQVPHRPMPHPNAMSTPNAKGKAPMTATGLHTPIQTPGGPSGHVRPVQGQPQAQLNGGGMAQRNAERHARLKAIQEAQEAQRREDEAASSASVANHAAPQAAVPSSKGPDSDDYLLNSDDDAYFANLDFSALDEGVGRPIDFEEGISAVDMEDDSMAASDIRPSAVVAPHNPTTSSGQHASVKAHPPPQQQQRTHNVSSSSAAGTSLQNQNVPPTSSARPGGLASGERARTPSMGGGFSFPSGHANGSSARQQSSATSQASGQIPSRGANPGLSLSSSSTSSANALKRNADIMQGIAQARRPPQGMGLQHPPAGGGAQAKREPFAALELGESGDVKRPRRG</sequence>
<protein>
    <submittedName>
        <fullName evidence="2">Uncharacterized protein</fullName>
    </submittedName>
</protein>
<feature type="compositionally biased region" description="Polar residues" evidence="1">
    <location>
        <begin position="218"/>
        <end position="246"/>
    </location>
</feature>
<feature type="compositionally biased region" description="Low complexity" evidence="1">
    <location>
        <begin position="267"/>
        <end position="289"/>
    </location>
</feature>
<dbReference type="InParanoid" id="A0A5C3P9P6"/>
<dbReference type="Proteomes" id="UP000308197">
    <property type="component" value="Unassembled WGS sequence"/>
</dbReference>
<evidence type="ECO:0000256" key="1">
    <source>
        <dbReference type="SAM" id="MobiDB-lite"/>
    </source>
</evidence>
<dbReference type="EMBL" id="ML211241">
    <property type="protein sequence ID" value="TFK85647.1"/>
    <property type="molecule type" value="Genomic_DNA"/>
</dbReference>
<reference evidence="2 3" key="1">
    <citation type="journal article" date="2019" name="Nat. Ecol. Evol.">
        <title>Megaphylogeny resolves global patterns of mushroom evolution.</title>
        <authorList>
            <person name="Varga T."/>
            <person name="Krizsan K."/>
            <person name="Foldi C."/>
            <person name="Dima B."/>
            <person name="Sanchez-Garcia M."/>
            <person name="Sanchez-Ramirez S."/>
            <person name="Szollosi G.J."/>
            <person name="Szarkandi J.G."/>
            <person name="Papp V."/>
            <person name="Albert L."/>
            <person name="Andreopoulos W."/>
            <person name="Angelini C."/>
            <person name="Antonin V."/>
            <person name="Barry K.W."/>
            <person name="Bougher N.L."/>
            <person name="Buchanan P."/>
            <person name="Buyck B."/>
            <person name="Bense V."/>
            <person name="Catcheside P."/>
            <person name="Chovatia M."/>
            <person name="Cooper J."/>
            <person name="Damon W."/>
            <person name="Desjardin D."/>
            <person name="Finy P."/>
            <person name="Geml J."/>
            <person name="Haridas S."/>
            <person name="Hughes K."/>
            <person name="Justo A."/>
            <person name="Karasinski D."/>
            <person name="Kautmanova I."/>
            <person name="Kiss B."/>
            <person name="Kocsube S."/>
            <person name="Kotiranta H."/>
            <person name="LaButti K.M."/>
            <person name="Lechner B.E."/>
            <person name="Liimatainen K."/>
            <person name="Lipzen A."/>
            <person name="Lukacs Z."/>
            <person name="Mihaltcheva S."/>
            <person name="Morgado L.N."/>
            <person name="Niskanen T."/>
            <person name="Noordeloos M.E."/>
            <person name="Ohm R.A."/>
            <person name="Ortiz-Santana B."/>
            <person name="Ovrebo C."/>
            <person name="Racz N."/>
            <person name="Riley R."/>
            <person name="Savchenko A."/>
            <person name="Shiryaev A."/>
            <person name="Soop K."/>
            <person name="Spirin V."/>
            <person name="Szebenyi C."/>
            <person name="Tomsovsky M."/>
            <person name="Tulloss R.E."/>
            <person name="Uehling J."/>
            <person name="Grigoriev I.V."/>
            <person name="Vagvolgyi C."/>
            <person name="Papp T."/>
            <person name="Martin F.M."/>
            <person name="Miettinen O."/>
            <person name="Hibbett D.S."/>
            <person name="Nagy L.G."/>
        </authorList>
    </citation>
    <scope>NUCLEOTIDE SEQUENCE [LARGE SCALE GENOMIC DNA]</scope>
    <source>
        <strain evidence="2 3">HHB13444</strain>
    </source>
</reference>
<feature type="compositionally biased region" description="Pro residues" evidence="1">
    <location>
        <begin position="26"/>
        <end position="38"/>
    </location>
</feature>
<feature type="compositionally biased region" description="Low complexity" evidence="1">
    <location>
        <begin position="116"/>
        <end position="126"/>
    </location>
</feature>
<feature type="region of interest" description="Disordered" evidence="1">
    <location>
        <begin position="175"/>
        <end position="369"/>
    </location>
</feature>
<proteinExistence type="predicted"/>
<dbReference type="STRING" id="1314778.A0A5C3P9P6"/>
<organism evidence="2 3">
    <name type="scientific">Polyporus arcularius HHB13444</name>
    <dbReference type="NCBI Taxonomy" id="1314778"/>
    <lineage>
        <taxon>Eukaryota</taxon>
        <taxon>Fungi</taxon>
        <taxon>Dikarya</taxon>
        <taxon>Basidiomycota</taxon>
        <taxon>Agaricomycotina</taxon>
        <taxon>Agaricomycetes</taxon>
        <taxon>Polyporales</taxon>
        <taxon>Polyporaceae</taxon>
        <taxon>Polyporus</taxon>
    </lineage>
</organism>